<keyword evidence="2" id="KW-1185">Reference proteome</keyword>
<sequence>MAVREQDRGRLQPVLGEHLVEPVGDADARVDHHALLAGGRGDDKAVRPEHLGGKAGDEHAALLPVDVLNPAAEDLVNPIRRSGTANRDRAATRIPGSTRTLWRACDVAPKCIFLEGSTGGFQ</sequence>
<dbReference type="AlphaFoldDB" id="A0A917U1A7"/>
<dbReference type="EMBL" id="BMPI01000031">
    <property type="protein sequence ID" value="GGM49442.1"/>
    <property type="molecule type" value="Genomic_DNA"/>
</dbReference>
<evidence type="ECO:0000313" key="2">
    <source>
        <dbReference type="Proteomes" id="UP000642070"/>
    </source>
</evidence>
<accession>A0A917U1A7</accession>
<dbReference type="Proteomes" id="UP000642070">
    <property type="component" value="Unassembled WGS sequence"/>
</dbReference>
<organism evidence="1 2">
    <name type="scientific">Dactylosporangium sucinum</name>
    <dbReference type="NCBI Taxonomy" id="1424081"/>
    <lineage>
        <taxon>Bacteria</taxon>
        <taxon>Bacillati</taxon>
        <taxon>Actinomycetota</taxon>
        <taxon>Actinomycetes</taxon>
        <taxon>Micromonosporales</taxon>
        <taxon>Micromonosporaceae</taxon>
        <taxon>Dactylosporangium</taxon>
    </lineage>
</organism>
<reference evidence="1" key="1">
    <citation type="journal article" date="2014" name="Int. J. Syst. Evol. Microbiol.">
        <title>Complete genome sequence of Corynebacterium casei LMG S-19264T (=DSM 44701T), isolated from a smear-ripened cheese.</title>
        <authorList>
            <consortium name="US DOE Joint Genome Institute (JGI-PGF)"/>
            <person name="Walter F."/>
            <person name="Albersmeier A."/>
            <person name="Kalinowski J."/>
            <person name="Ruckert C."/>
        </authorList>
    </citation>
    <scope>NUCLEOTIDE SEQUENCE</scope>
    <source>
        <strain evidence="1">JCM 19831</strain>
    </source>
</reference>
<name>A0A917U1A7_9ACTN</name>
<reference evidence="1" key="2">
    <citation type="submission" date="2020-09" db="EMBL/GenBank/DDBJ databases">
        <authorList>
            <person name="Sun Q."/>
            <person name="Ohkuma M."/>
        </authorList>
    </citation>
    <scope>NUCLEOTIDE SEQUENCE</scope>
    <source>
        <strain evidence="1">JCM 19831</strain>
    </source>
</reference>
<gene>
    <name evidence="1" type="ORF">GCM10007977_058870</name>
</gene>
<comment type="caution">
    <text evidence="1">The sequence shown here is derived from an EMBL/GenBank/DDBJ whole genome shotgun (WGS) entry which is preliminary data.</text>
</comment>
<evidence type="ECO:0000313" key="1">
    <source>
        <dbReference type="EMBL" id="GGM49442.1"/>
    </source>
</evidence>
<protein>
    <submittedName>
        <fullName evidence="1">Uncharacterized protein</fullName>
    </submittedName>
</protein>
<proteinExistence type="predicted"/>